<dbReference type="InterPro" id="IPR052343">
    <property type="entry name" value="Retrotransposon-Effector_Assoc"/>
</dbReference>
<reference evidence="1 2" key="1">
    <citation type="journal article" date="2018" name="Front. Plant Sci.">
        <title>Red Clover (Trifolium pratense) and Zigzag Clover (T. medium) - A Picture of Genomic Similarities and Differences.</title>
        <authorList>
            <person name="Dluhosova J."/>
            <person name="Istvanek J."/>
            <person name="Nedelnik J."/>
            <person name="Repkova J."/>
        </authorList>
    </citation>
    <scope>NUCLEOTIDE SEQUENCE [LARGE SCALE GENOMIC DNA]</scope>
    <source>
        <strain evidence="2">cv. 10/8</strain>
        <tissue evidence="1">Leaf</tissue>
    </source>
</reference>
<protein>
    <submittedName>
        <fullName evidence="1">LINE-1 reverse transcriptase like</fullName>
    </submittedName>
</protein>
<feature type="non-terminal residue" evidence="1">
    <location>
        <position position="116"/>
    </location>
</feature>
<comment type="caution">
    <text evidence="1">The sequence shown here is derived from an EMBL/GenBank/DDBJ whole genome shotgun (WGS) entry which is preliminary data.</text>
</comment>
<keyword evidence="1" id="KW-0695">RNA-directed DNA polymerase</keyword>
<keyword evidence="2" id="KW-1185">Reference proteome</keyword>
<name>A0A392R9L3_9FABA</name>
<dbReference type="GO" id="GO:0003964">
    <property type="term" value="F:RNA-directed DNA polymerase activity"/>
    <property type="evidence" value="ECO:0007669"/>
    <property type="project" value="UniProtKB-KW"/>
</dbReference>
<dbReference type="PANTHER" id="PTHR46890:SF50">
    <property type="entry name" value="RNA-DIRECTED DNA POLYMERASE, EUKARYOTA, REVERSE TRANSCRIPTASE ZINC-BINDING DOMAIN PROTEIN-RELATED"/>
    <property type="match status" value="1"/>
</dbReference>
<dbReference type="EMBL" id="LXQA010198943">
    <property type="protein sequence ID" value="MCI32812.1"/>
    <property type="molecule type" value="Genomic_DNA"/>
</dbReference>
<accession>A0A392R9L3</accession>
<dbReference type="PANTHER" id="PTHR46890">
    <property type="entry name" value="NON-LTR RETROLELEMENT REVERSE TRANSCRIPTASE-LIKE PROTEIN-RELATED"/>
    <property type="match status" value="1"/>
</dbReference>
<sequence>MGKMGFSDKWRRWIMTCVRSATASVLVNGSPTNEFEMGRGLRQGDPLSPFMFLIAAKGLNVMLKASVATCLFKGNQVGSEATSVVHLSHMQFADDTLIMGAKSWANICVLRANLIL</sequence>
<keyword evidence="1" id="KW-0808">Transferase</keyword>
<evidence type="ECO:0000313" key="1">
    <source>
        <dbReference type="EMBL" id="MCI32812.1"/>
    </source>
</evidence>
<evidence type="ECO:0000313" key="2">
    <source>
        <dbReference type="Proteomes" id="UP000265520"/>
    </source>
</evidence>
<dbReference type="Proteomes" id="UP000265520">
    <property type="component" value="Unassembled WGS sequence"/>
</dbReference>
<keyword evidence="1" id="KW-0548">Nucleotidyltransferase</keyword>
<dbReference type="AlphaFoldDB" id="A0A392R9L3"/>
<proteinExistence type="predicted"/>
<organism evidence="1 2">
    <name type="scientific">Trifolium medium</name>
    <dbReference type="NCBI Taxonomy" id="97028"/>
    <lineage>
        <taxon>Eukaryota</taxon>
        <taxon>Viridiplantae</taxon>
        <taxon>Streptophyta</taxon>
        <taxon>Embryophyta</taxon>
        <taxon>Tracheophyta</taxon>
        <taxon>Spermatophyta</taxon>
        <taxon>Magnoliopsida</taxon>
        <taxon>eudicotyledons</taxon>
        <taxon>Gunneridae</taxon>
        <taxon>Pentapetalae</taxon>
        <taxon>rosids</taxon>
        <taxon>fabids</taxon>
        <taxon>Fabales</taxon>
        <taxon>Fabaceae</taxon>
        <taxon>Papilionoideae</taxon>
        <taxon>50 kb inversion clade</taxon>
        <taxon>NPAAA clade</taxon>
        <taxon>Hologalegina</taxon>
        <taxon>IRL clade</taxon>
        <taxon>Trifolieae</taxon>
        <taxon>Trifolium</taxon>
    </lineage>
</organism>